<evidence type="ECO:0000313" key="2">
    <source>
        <dbReference type="EMBL" id="RHL71029.1"/>
    </source>
</evidence>
<dbReference type="RefSeq" id="WP_118370328.1">
    <property type="nucleotide sequence ID" value="NZ_QROY01000002.1"/>
</dbReference>
<keyword evidence="1" id="KW-0472">Membrane</keyword>
<organism evidence="2 3">
    <name type="scientific">Lachnospira eligens</name>
    <dbReference type="NCBI Taxonomy" id="39485"/>
    <lineage>
        <taxon>Bacteria</taxon>
        <taxon>Bacillati</taxon>
        <taxon>Bacillota</taxon>
        <taxon>Clostridia</taxon>
        <taxon>Lachnospirales</taxon>
        <taxon>Lachnospiraceae</taxon>
        <taxon>Lachnospira</taxon>
    </lineage>
</organism>
<dbReference type="Proteomes" id="UP000285201">
    <property type="component" value="Unassembled WGS sequence"/>
</dbReference>
<accession>A0A415MEJ4</accession>
<dbReference type="EMBL" id="QROY01000002">
    <property type="protein sequence ID" value="RHL71029.1"/>
    <property type="molecule type" value="Genomic_DNA"/>
</dbReference>
<sequence length="298" mass="35095">MNKLKNHKLVIKNIFFTVVPATIFPLIDNLAVFNETSKIVFIIIAIIFIIYQVVTLSLKEERNNQKLHEDLDNYQKYQMSQKILNSTIEVEKIKRNLLKVDILPDYKKDVLLYNPHEFVEQICSNIKLLISNITEIALSSFSVSFIYQYPENNSNWQWITRKNSTINNDLNNFIMDDNFHSYFNYIITNNLSSHFENNKENLVKEGHYWISENDKRYSTLGSIASYKMTFMKNETILCVGYLVISTYGTTFVEDDDPGKIEYFKNLLTNNIIPSYRHLIESELGFMYVRHDIMENSKP</sequence>
<protein>
    <submittedName>
        <fullName evidence="2">Uncharacterized protein</fullName>
    </submittedName>
</protein>
<evidence type="ECO:0000256" key="1">
    <source>
        <dbReference type="SAM" id="Phobius"/>
    </source>
</evidence>
<proteinExistence type="predicted"/>
<feature type="transmembrane region" description="Helical" evidence="1">
    <location>
        <begin position="39"/>
        <end position="58"/>
    </location>
</feature>
<keyword evidence="1" id="KW-0812">Transmembrane</keyword>
<feature type="transmembrane region" description="Helical" evidence="1">
    <location>
        <begin position="9"/>
        <end position="27"/>
    </location>
</feature>
<keyword evidence="1" id="KW-1133">Transmembrane helix</keyword>
<dbReference type="AlphaFoldDB" id="A0A415MEJ4"/>
<comment type="caution">
    <text evidence="2">The sequence shown here is derived from an EMBL/GenBank/DDBJ whole genome shotgun (WGS) entry which is preliminary data.</text>
</comment>
<name>A0A415MEJ4_9FIRM</name>
<evidence type="ECO:0000313" key="3">
    <source>
        <dbReference type="Proteomes" id="UP000285201"/>
    </source>
</evidence>
<gene>
    <name evidence="2" type="ORF">DW007_02480</name>
</gene>
<reference evidence="2 3" key="1">
    <citation type="submission" date="2018-08" db="EMBL/GenBank/DDBJ databases">
        <title>A genome reference for cultivated species of the human gut microbiota.</title>
        <authorList>
            <person name="Zou Y."/>
            <person name="Xue W."/>
            <person name="Luo G."/>
        </authorList>
    </citation>
    <scope>NUCLEOTIDE SEQUENCE [LARGE SCALE GENOMIC DNA]</scope>
    <source>
        <strain evidence="2 3">AF36-7BH</strain>
    </source>
</reference>